<sequence length="37" mass="3906">MVWKGKNSTGYCSPGYCSNGRGDLTGVAGKAILILMR</sequence>
<protein>
    <submittedName>
        <fullName evidence="1">Uncharacterized protein</fullName>
    </submittedName>
</protein>
<evidence type="ECO:0000313" key="1">
    <source>
        <dbReference type="EMBL" id="JAD36880.1"/>
    </source>
</evidence>
<dbReference type="EMBL" id="GBRH01261015">
    <property type="protein sequence ID" value="JAD36880.1"/>
    <property type="molecule type" value="Transcribed_RNA"/>
</dbReference>
<name>A0A0A8ZJG0_ARUDO</name>
<reference evidence="1" key="2">
    <citation type="journal article" date="2015" name="Data Brief">
        <title>Shoot transcriptome of the giant reed, Arundo donax.</title>
        <authorList>
            <person name="Barrero R.A."/>
            <person name="Guerrero F.D."/>
            <person name="Moolhuijzen P."/>
            <person name="Goolsby J.A."/>
            <person name="Tidwell J."/>
            <person name="Bellgard S.E."/>
            <person name="Bellgard M.I."/>
        </authorList>
    </citation>
    <scope>NUCLEOTIDE SEQUENCE</scope>
    <source>
        <tissue evidence="1">Shoot tissue taken approximately 20 cm above the soil surface</tissue>
    </source>
</reference>
<dbReference type="AlphaFoldDB" id="A0A0A8ZJG0"/>
<accession>A0A0A8ZJG0</accession>
<proteinExistence type="predicted"/>
<reference evidence="1" key="1">
    <citation type="submission" date="2014-09" db="EMBL/GenBank/DDBJ databases">
        <authorList>
            <person name="Magalhaes I.L.F."/>
            <person name="Oliveira U."/>
            <person name="Santos F.R."/>
            <person name="Vidigal T.H.D.A."/>
            <person name="Brescovit A.D."/>
            <person name="Santos A.J."/>
        </authorList>
    </citation>
    <scope>NUCLEOTIDE SEQUENCE</scope>
    <source>
        <tissue evidence="1">Shoot tissue taken approximately 20 cm above the soil surface</tissue>
    </source>
</reference>
<organism evidence="1">
    <name type="scientific">Arundo donax</name>
    <name type="common">Giant reed</name>
    <name type="synonym">Donax arundinaceus</name>
    <dbReference type="NCBI Taxonomy" id="35708"/>
    <lineage>
        <taxon>Eukaryota</taxon>
        <taxon>Viridiplantae</taxon>
        <taxon>Streptophyta</taxon>
        <taxon>Embryophyta</taxon>
        <taxon>Tracheophyta</taxon>
        <taxon>Spermatophyta</taxon>
        <taxon>Magnoliopsida</taxon>
        <taxon>Liliopsida</taxon>
        <taxon>Poales</taxon>
        <taxon>Poaceae</taxon>
        <taxon>PACMAD clade</taxon>
        <taxon>Arundinoideae</taxon>
        <taxon>Arundineae</taxon>
        <taxon>Arundo</taxon>
    </lineage>
</organism>